<feature type="non-terminal residue" evidence="2">
    <location>
        <position position="101"/>
    </location>
</feature>
<proteinExistence type="predicted"/>
<name>A0A1G8FFR7_BACOV</name>
<dbReference type="RefSeq" id="WP_074637107.1">
    <property type="nucleotide sequence ID" value="NZ_FNDO01000014.1"/>
</dbReference>
<feature type="region of interest" description="Disordered" evidence="1">
    <location>
        <begin position="60"/>
        <end position="80"/>
    </location>
</feature>
<dbReference type="EMBL" id="FNDO01000014">
    <property type="protein sequence ID" value="SDH80997.1"/>
    <property type="molecule type" value="Genomic_DNA"/>
</dbReference>
<evidence type="ECO:0000256" key="1">
    <source>
        <dbReference type="SAM" id="MobiDB-lite"/>
    </source>
</evidence>
<sequence length="101" mass="11657">MYSYNDFERLFLRYKLEGIPAGVSIEKFCMSNQVPYNLFSKWYKDTRKKIIPVQVLGSPSTEAEVPESPSSIREVKPESDPRLSCHTELRILVDIRMSNGV</sequence>
<dbReference type="AlphaFoldDB" id="A0A1G8FFR7"/>
<evidence type="ECO:0000313" key="2">
    <source>
        <dbReference type="EMBL" id="SDH80997.1"/>
    </source>
</evidence>
<organism evidence="2 3">
    <name type="scientific">Bacteroides ovatus</name>
    <dbReference type="NCBI Taxonomy" id="28116"/>
    <lineage>
        <taxon>Bacteria</taxon>
        <taxon>Pseudomonadati</taxon>
        <taxon>Bacteroidota</taxon>
        <taxon>Bacteroidia</taxon>
        <taxon>Bacteroidales</taxon>
        <taxon>Bacteroidaceae</taxon>
        <taxon>Bacteroides</taxon>
    </lineage>
</organism>
<evidence type="ECO:0008006" key="4">
    <source>
        <dbReference type="Google" id="ProtNLM"/>
    </source>
</evidence>
<protein>
    <recommendedName>
        <fullName evidence="4">Transposase</fullName>
    </recommendedName>
</protein>
<gene>
    <name evidence="2" type="ORF">SAMN05192582_10141</name>
</gene>
<evidence type="ECO:0000313" key="3">
    <source>
        <dbReference type="Proteomes" id="UP000181870"/>
    </source>
</evidence>
<accession>A0A1G8FFR7</accession>
<dbReference type="Proteomes" id="UP000181870">
    <property type="component" value="Unassembled WGS sequence"/>
</dbReference>
<reference evidence="2 3" key="1">
    <citation type="submission" date="2016-10" db="EMBL/GenBank/DDBJ databases">
        <authorList>
            <person name="de Groot N.N."/>
        </authorList>
    </citation>
    <scope>NUCLEOTIDE SEQUENCE [LARGE SCALE GENOMIC DNA]</scope>
    <source>
        <strain evidence="2 3">NLAE-zl-C57</strain>
    </source>
</reference>